<dbReference type="Proteomes" id="UP000828941">
    <property type="component" value="Chromosome 4"/>
</dbReference>
<dbReference type="EMBL" id="CM039429">
    <property type="protein sequence ID" value="KAI4347646.1"/>
    <property type="molecule type" value="Genomic_DNA"/>
</dbReference>
<proteinExistence type="predicted"/>
<sequence>MEDEAEKMMALKRAYADIILNTAKEAAARIMASERRALHFQQELSSTTDESLRMLVRMKQMIDTKTAEAEVTSLNQQRKIEELEAQLNEAEDVITDLRLELKQVWALLEKKNCQVQPLNGESVKQVACFEESAKPETVASSTNQELQLVATGGVENKSLNQNALDGNCCHPTKQTQQFDISNVDNDYAINSDFASIIMRSNEHELCKNGCTQRIRALEGNFPNGKLLTRDVCNEHCGINDGFTVRDKYCQVAKFSTPTLGTKKLEIKKHVEHCRKQKRKIFLDYRSCFVSCCRRQIGESCKPDKGVYSLRLIRRAVNKLKRMKRRRRPDYCKQPQVLQQCSSVCDDRKCCEDERDAEMKPVPHLADAEPVFGSTSVTAGVKVVNKLGLVQKAMEKNNEVLDSTGLGNLEGSPSQNLTGLYNVKVEDIYVPFTNDVLEDAKAFEEKNGNPDQVDDCKLLKYTFQRKRKKESLENPDEETTSEKRTVKRREEEKENGAST</sequence>
<name>A0ACB9PGS4_BAUVA</name>
<evidence type="ECO:0000313" key="1">
    <source>
        <dbReference type="EMBL" id="KAI4347646.1"/>
    </source>
</evidence>
<evidence type="ECO:0000313" key="2">
    <source>
        <dbReference type="Proteomes" id="UP000828941"/>
    </source>
</evidence>
<keyword evidence="2" id="KW-1185">Reference proteome</keyword>
<protein>
    <submittedName>
        <fullName evidence="1">Uncharacterized protein</fullName>
    </submittedName>
</protein>
<organism evidence="1 2">
    <name type="scientific">Bauhinia variegata</name>
    <name type="common">Purple orchid tree</name>
    <name type="synonym">Phanera variegata</name>
    <dbReference type="NCBI Taxonomy" id="167791"/>
    <lineage>
        <taxon>Eukaryota</taxon>
        <taxon>Viridiplantae</taxon>
        <taxon>Streptophyta</taxon>
        <taxon>Embryophyta</taxon>
        <taxon>Tracheophyta</taxon>
        <taxon>Spermatophyta</taxon>
        <taxon>Magnoliopsida</taxon>
        <taxon>eudicotyledons</taxon>
        <taxon>Gunneridae</taxon>
        <taxon>Pentapetalae</taxon>
        <taxon>rosids</taxon>
        <taxon>fabids</taxon>
        <taxon>Fabales</taxon>
        <taxon>Fabaceae</taxon>
        <taxon>Cercidoideae</taxon>
        <taxon>Cercideae</taxon>
        <taxon>Bauhiniinae</taxon>
        <taxon>Bauhinia</taxon>
    </lineage>
</organism>
<gene>
    <name evidence="1" type="ORF">L6164_008438</name>
</gene>
<comment type="caution">
    <text evidence="1">The sequence shown here is derived from an EMBL/GenBank/DDBJ whole genome shotgun (WGS) entry which is preliminary data.</text>
</comment>
<accession>A0ACB9PGS4</accession>
<reference evidence="1 2" key="1">
    <citation type="journal article" date="2022" name="DNA Res.">
        <title>Chromosomal-level genome assembly of the orchid tree Bauhinia variegata (Leguminosae; Cercidoideae) supports the allotetraploid origin hypothesis of Bauhinia.</title>
        <authorList>
            <person name="Zhong Y."/>
            <person name="Chen Y."/>
            <person name="Zheng D."/>
            <person name="Pang J."/>
            <person name="Liu Y."/>
            <person name="Luo S."/>
            <person name="Meng S."/>
            <person name="Qian L."/>
            <person name="Wei D."/>
            <person name="Dai S."/>
            <person name="Zhou R."/>
        </authorList>
    </citation>
    <scope>NUCLEOTIDE SEQUENCE [LARGE SCALE GENOMIC DNA]</scope>
    <source>
        <strain evidence="1">BV-YZ2020</strain>
    </source>
</reference>